<dbReference type="GO" id="GO:0016887">
    <property type="term" value="F:ATP hydrolysis activity"/>
    <property type="evidence" value="ECO:0007669"/>
    <property type="project" value="InterPro"/>
</dbReference>
<gene>
    <name evidence="6" type="ORF">UFOPK2655_01321</name>
    <name evidence="7" type="ORF">UFOPK4444_01308</name>
</gene>
<evidence type="ECO:0000256" key="3">
    <source>
        <dbReference type="ARBA" id="ARBA00022741"/>
    </source>
</evidence>
<accession>A0A6J6RCY6</accession>
<dbReference type="AlphaFoldDB" id="A0A6J6RCY6"/>
<reference evidence="6" key="1">
    <citation type="submission" date="2020-05" db="EMBL/GenBank/DDBJ databases">
        <authorList>
            <person name="Chiriac C."/>
            <person name="Salcher M."/>
            <person name="Ghai R."/>
            <person name="Kavagutti S V."/>
        </authorList>
    </citation>
    <scope>NUCLEOTIDE SEQUENCE</scope>
</reference>
<dbReference type="PANTHER" id="PTHR43790">
    <property type="entry name" value="CARBOHYDRATE TRANSPORT ATP-BINDING PROTEIN MG119-RELATED"/>
    <property type="match status" value="1"/>
</dbReference>
<feature type="domain" description="ABC transporter" evidence="5">
    <location>
        <begin position="14"/>
        <end position="244"/>
    </location>
</feature>
<dbReference type="InterPro" id="IPR017871">
    <property type="entry name" value="ABC_transporter-like_CS"/>
</dbReference>
<evidence type="ECO:0000313" key="6">
    <source>
        <dbReference type="EMBL" id="CAB4720946.1"/>
    </source>
</evidence>
<dbReference type="SUPFAM" id="SSF52540">
    <property type="entry name" value="P-loop containing nucleoside triphosphate hydrolases"/>
    <property type="match status" value="2"/>
</dbReference>
<keyword evidence="4" id="KW-0067">ATP-binding</keyword>
<dbReference type="InterPro" id="IPR027417">
    <property type="entry name" value="P-loop_NTPase"/>
</dbReference>
<proteinExistence type="predicted"/>
<sequence>MEGLGLDMEQKAKIILKNVTKTFGPTKALDNVTLSVMEGQSMALIGKNGAGKSTLISLLTNLDKPDSGEILVVNDQDNSEINEIGCVYQRSSLTPYLTAAENIAIGNFSKNKLGLISWAKVQARAEDLLEEWGFAHIAEVQVSDLEPLEKKIVEICRVISTGPRVLILDEPTAGLDITSTELLFERMHAAHRRGVTSIYISHHLQEIFQVCDVVAVLRDGKLVEVSDISSHTIESLVSLMVGPEAIKSKTEQQKNRTSYAADRKEVLSINGLTVESKLKSLDLKIFEGECIGVTGLDGSGHNELLEVITGVTVPTSGNMVLQGAIISPGNISESIKNGIGFCPEDRHFNGYVPALSVAENATMPIQKQFRNRFKIINSKNRENSYTKLANAWSIKAWGPEQPIEELSGGNQQKVALARAVSSNPHLLVLNNPTSGVDVSAKDSIYKTIGDLLEQKQTVLLASSDISDLEICDRVLVFFGGGIVQEFEKPIQDAVIAAAVQGKI</sequence>
<evidence type="ECO:0000256" key="2">
    <source>
        <dbReference type="ARBA" id="ARBA00022737"/>
    </source>
</evidence>
<dbReference type="InterPro" id="IPR050107">
    <property type="entry name" value="ABC_carbohydrate_import_ATPase"/>
</dbReference>
<dbReference type="CDD" id="cd03215">
    <property type="entry name" value="ABC_Carb_Monos_II"/>
    <property type="match status" value="1"/>
</dbReference>
<dbReference type="PANTHER" id="PTHR43790:SF9">
    <property type="entry name" value="GALACTOFURANOSE TRANSPORTER ATP-BINDING PROTEIN YTFR"/>
    <property type="match status" value="1"/>
</dbReference>
<dbReference type="PROSITE" id="PS50893">
    <property type="entry name" value="ABC_TRANSPORTER_2"/>
    <property type="match status" value="2"/>
</dbReference>
<dbReference type="SMART" id="SM00382">
    <property type="entry name" value="AAA"/>
    <property type="match status" value="2"/>
</dbReference>
<dbReference type="EMBL" id="CAFBRZ010000105">
    <property type="protein sequence ID" value="CAB5161275.1"/>
    <property type="molecule type" value="Genomic_DNA"/>
</dbReference>
<dbReference type="GO" id="GO:0005524">
    <property type="term" value="F:ATP binding"/>
    <property type="evidence" value="ECO:0007669"/>
    <property type="project" value="UniProtKB-KW"/>
</dbReference>
<keyword evidence="2" id="KW-0677">Repeat</keyword>
<dbReference type="InterPro" id="IPR003593">
    <property type="entry name" value="AAA+_ATPase"/>
</dbReference>
<evidence type="ECO:0000256" key="4">
    <source>
        <dbReference type="ARBA" id="ARBA00022840"/>
    </source>
</evidence>
<dbReference type="PROSITE" id="PS00211">
    <property type="entry name" value="ABC_TRANSPORTER_1"/>
    <property type="match status" value="1"/>
</dbReference>
<keyword evidence="1" id="KW-0813">Transport</keyword>
<organism evidence="6">
    <name type="scientific">freshwater metagenome</name>
    <dbReference type="NCBI Taxonomy" id="449393"/>
    <lineage>
        <taxon>unclassified sequences</taxon>
        <taxon>metagenomes</taxon>
        <taxon>ecological metagenomes</taxon>
    </lineage>
</organism>
<evidence type="ECO:0000259" key="5">
    <source>
        <dbReference type="PROSITE" id="PS50893"/>
    </source>
</evidence>
<evidence type="ECO:0000256" key="1">
    <source>
        <dbReference type="ARBA" id="ARBA00022448"/>
    </source>
</evidence>
<dbReference type="CDD" id="cd03216">
    <property type="entry name" value="ABC_Carb_Monos_I"/>
    <property type="match status" value="1"/>
</dbReference>
<dbReference type="EMBL" id="CAEZYE010000105">
    <property type="protein sequence ID" value="CAB4720946.1"/>
    <property type="molecule type" value="Genomic_DNA"/>
</dbReference>
<dbReference type="InterPro" id="IPR003439">
    <property type="entry name" value="ABC_transporter-like_ATP-bd"/>
</dbReference>
<protein>
    <submittedName>
        <fullName evidence="6">Unannotated protein</fullName>
    </submittedName>
</protein>
<dbReference type="Gene3D" id="3.40.50.300">
    <property type="entry name" value="P-loop containing nucleotide triphosphate hydrolases"/>
    <property type="match status" value="2"/>
</dbReference>
<keyword evidence="3" id="KW-0547">Nucleotide-binding</keyword>
<feature type="domain" description="ABC transporter" evidence="5">
    <location>
        <begin position="261"/>
        <end position="503"/>
    </location>
</feature>
<name>A0A6J6RCY6_9ZZZZ</name>
<dbReference type="Pfam" id="PF00005">
    <property type="entry name" value="ABC_tran"/>
    <property type="match status" value="2"/>
</dbReference>
<evidence type="ECO:0000313" key="7">
    <source>
        <dbReference type="EMBL" id="CAB5161275.1"/>
    </source>
</evidence>